<proteinExistence type="predicted"/>
<protein>
    <submittedName>
        <fullName evidence="2">Uncharacterized protein</fullName>
    </submittedName>
</protein>
<keyword evidence="1" id="KW-0472">Membrane</keyword>
<sequence length="47" mass="5230">MAPWCWPTRAEGVDKDQFYKRIPGYSGVVIVAGPVLAWLALVVLGWL</sequence>
<evidence type="ECO:0000313" key="2">
    <source>
        <dbReference type="EMBL" id="GGH95806.1"/>
    </source>
</evidence>
<name>A0ABQ2ASX5_9MICC</name>
<evidence type="ECO:0000256" key="1">
    <source>
        <dbReference type="SAM" id="Phobius"/>
    </source>
</evidence>
<keyword evidence="3" id="KW-1185">Reference proteome</keyword>
<accession>A0ABQ2ASX5</accession>
<keyword evidence="1" id="KW-1133">Transmembrane helix</keyword>
<keyword evidence="1" id="KW-0812">Transmembrane</keyword>
<evidence type="ECO:0000313" key="3">
    <source>
        <dbReference type="Proteomes" id="UP000643279"/>
    </source>
</evidence>
<reference evidence="3" key="1">
    <citation type="journal article" date="2019" name="Int. J. Syst. Evol. Microbiol.">
        <title>The Global Catalogue of Microorganisms (GCM) 10K type strain sequencing project: providing services to taxonomists for standard genome sequencing and annotation.</title>
        <authorList>
            <consortium name="The Broad Institute Genomics Platform"/>
            <consortium name="The Broad Institute Genome Sequencing Center for Infectious Disease"/>
            <person name="Wu L."/>
            <person name="Ma J."/>
        </authorList>
    </citation>
    <scope>NUCLEOTIDE SEQUENCE [LARGE SCALE GENOMIC DNA]</scope>
    <source>
        <strain evidence="3">CGMCC 1.12778</strain>
    </source>
</reference>
<organism evidence="2 3">
    <name type="scientific">Arthrobacter liuii</name>
    <dbReference type="NCBI Taxonomy" id="1476996"/>
    <lineage>
        <taxon>Bacteria</taxon>
        <taxon>Bacillati</taxon>
        <taxon>Actinomycetota</taxon>
        <taxon>Actinomycetes</taxon>
        <taxon>Micrococcales</taxon>
        <taxon>Micrococcaceae</taxon>
        <taxon>Arthrobacter</taxon>
    </lineage>
</organism>
<dbReference type="EMBL" id="BMFW01000008">
    <property type="protein sequence ID" value="GGH95806.1"/>
    <property type="molecule type" value="Genomic_DNA"/>
</dbReference>
<feature type="transmembrane region" description="Helical" evidence="1">
    <location>
        <begin position="25"/>
        <end position="46"/>
    </location>
</feature>
<dbReference type="Proteomes" id="UP000643279">
    <property type="component" value="Unassembled WGS sequence"/>
</dbReference>
<comment type="caution">
    <text evidence="2">The sequence shown here is derived from an EMBL/GenBank/DDBJ whole genome shotgun (WGS) entry which is preliminary data.</text>
</comment>
<gene>
    <name evidence="2" type="ORF">GCM10007170_22190</name>
</gene>